<reference evidence="2 3" key="1">
    <citation type="submission" date="2024-02" db="EMBL/GenBank/DDBJ databases">
        <title>De novo assembly and annotation of 12 fungi associated with fruit tree decline syndrome in Ontario, Canada.</title>
        <authorList>
            <person name="Sulman M."/>
            <person name="Ellouze W."/>
            <person name="Ilyukhin E."/>
        </authorList>
    </citation>
    <scope>NUCLEOTIDE SEQUENCE [LARGE SCALE GENOMIC DNA]</scope>
    <source>
        <strain evidence="2 3">M1-105</strain>
    </source>
</reference>
<feature type="compositionally biased region" description="Low complexity" evidence="1">
    <location>
        <begin position="414"/>
        <end position="428"/>
    </location>
</feature>
<protein>
    <submittedName>
        <fullName evidence="2">Uncharacterized protein</fullName>
    </submittedName>
</protein>
<evidence type="ECO:0000313" key="3">
    <source>
        <dbReference type="Proteomes" id="UP001521116"/>
    </source>
</evidence>
<accession>A0ABR3T5P1</accession>
<evidence type="ECO:0000313" key="2">
    <source>
        <dbReference type="EMBL" id="KAL1634883.1"/>
    </source>
</evidence>
<dbReference type="EMBL" id="JAJVDC020000013">
    <property type="protein sequence ID" value="KAL1634883.1"/>
    <property type="molecule type" value="Genomic_DNA"/>
</dbReference>
<feature type="compositionally biased region" description="Polar residues" evidence="1">
    <location>
        <begin position="306"/>
        <end position="322"/>
    </location>
</feature>
<feature type="compositionally biased region" description="Basic and acidic residues" evidence="1">
    <location>
        <begin position="158"/>
        <end position="172"/>
    </location>
</feature>
<feature type="compositionally biased region" description="Low complexity" evidence="1">
    <location>
        <begin position="202"/>
        <end position="214"/>
    </location>
</feature>
<feature type="compositionally biased region" description="Basic residues" evidence="1">
    <location>
        <begin position="58"/>
        <end position="67"/>
    </location>
</feature>
<evidence type="ECO:0000256" key="1">
    <source>
        <dbReference type="SAM" id="MobiDB-lite"/>
    </source>
</evidence>
<keyword evidence="3" id="KW-1185">Reference proteome</keyword>
<comment type="caution">
    <text evidence="2">The sequence shown here is derived from an EMBL/GenBank/DDBJ whole genome shotgun (WGS) entry which is preliminary data.</text>
</comment>
<dbReference type="Proteomes" id="UP001521116">
    <property type="component" value="Unassembled WGS sequence"/>
</dbReference>
<name>A0ABR3T5P1_9PEZI</name>
<feature type="compositionally biased region" description="Basic and acidic residues" evidence="1">
    <location>
        <begin position="254"/>
        <end position="298"/>
    </location>
</feature>
<sequence>MRHTDDPDTDSDSDTDSPRPQRQLSRTVLELHLPPLAKGGPGQSDRRPSTAQLASRVVRLRNNKKTAARPARGQPVAEETAPRPTRKETKPKRKPEAVASGTDAAARVEKPNEPKGRNKKKEQKVAAQAPAVVAQSVADEKDDDADKEWARQLAQLKEGTKLAPPERKDGRSKTVKQRAANADRTFASGSSTNGADADAEFSPALSPALKASSSRDVSDMLEAPAAGPSVLRLTESTNPAPAKKQQKKAAPEPTETKKQRQNRKKAEQAKALREEDEKERKVLAEKQRRTAREARGEPAKNGLSAGPTSAPSVWTQQENSKTNGGGALLDTFEHDGGSTASSANLAASGTSASTAGTNWERDLPSEEEQLRLVMEDSTWSTVETKGKKGKKKTQTEPETEQFAVKTPEVRSLPLTETTNTSRSNTLSSDFEPANGLKASADISEYIQGQVGSHPQDSDWAVV</sequence>
<gene>
    <name evidence="2" type="ORF">SLS56_001964</name>
</gene>
<proteinExistence type="predicted"/>
<feature type="compositionally biased region" description="Low complexity" evidence="1">
    <location>
        <begin position="337"/>
        <end position="357"/>
    </location>
</feature>
<organism evidence="2 3">
    <name type="scientific">Neofusicoccum ribis</name>
    <dbReference type="NCBI Taxonomy" id="45134"/>
    <lineage>
        <taxon>Eukaryota</taxon>
        <taxon>Fungi</taxon>
        <taxon>Dikarya</taxon>
        <taxon>Ascomycota</taxon>
        <taxon>Pezizomycotina</taxon>
        <taxon>Dothideomycetes</taxon>
        <taxon>Dothideomycetes incertae sedis</taxon>
        <taxon>Botryosphaeriales</taxon>
        <taxon>Botryosphaeriaceae</taxon>
        <taxon>Neofusicoccum</taxon>
    </lineage>
</organism>
<feature type="compositionally biased region" description="Low complexity" evidence="1">
    <location>
        <begin position="125"/>
        <end position="137"/>
    </location>
</feature>
<feature type="region of interest" description="Disordered" evidence="1">
    <location>
        <begin position="1"/>
        <end position="433"/>
    </location>
</feature>
<feature type="compositionally biased region" description="Basic and acidic residues" evidence="1">
    <location>
        <begin position="106"/>
        <end position="116"/>
    </location>
</feature>
<feature type="compositionally biased region" description="Basic and acidic residues" evidence="1">
    <location>
        <begin position="359"/>
        <end position="374"/>
    </location>
</feature>